<dbReference type="EMBL" id="NEXJ01000033">
    <property type="protein sequence ID" value="PSN92002.1"/>
    <property type="molecule type" value="Genomic_DNA"/>
</dbReference>
<accession>A0A2R6B022</accession>
<comment type="caution">
    <text evidence="1">The sequence shown here is derived from an EMBL/GenBank/DDBJ whole genome shotgun (WGS) entry which is preliminary data.</text>
</comment>
<dbReference type="Proteomes" id="UP000240490">
    <property type="component" value="Unassembled WGS sequence"/>
</dbReference>
<proteinExistence type="predicted"/>
<protein>
    <recommendedName>
        <fullName evidence="3">ABC transporter permease</fullName>
    </recommendedName>
</protein>
<name>A0A2R6B022_9ARCH</name>
<gene>
    <name evidence="1" type="ORF">B9Q08_01900</name>
</gene>
<evidence type="ECO:0000313" key="2">
    <source>
        <dbReference type="Proteomes" id="UP000240490"/>
    </source>
</evidence>
<reference evidence="1 2" key="1">
    <citation type="submission" date="2017-04" db="EMBL/GenBank/DDBJ databases">
        <title>Novel microbial lineages endemic to geothermal iron-oxide mats fill important gaps in the evolutionary history of Archaea.</title>
        <authorList>
            <person name="Jay Z.J."/>
            <person name="Beam J.P."/>
            <person name="Dlakic M."/>
            <person name="Rusch D.B."/>
            <person name="Kozubal M.A."/>
            <person name="Inskeep W.P."/>
        </authorList>
    </citation>
    <scope>NUCLEOTIDE SEQUENCE [LARGE SCALE GENOMIC DNA]</scope>
    <source>
        <strain evidence="1">ECH_B_SAG-M15</strain>
    </source>
</reference>
<feature type="non-terminal residue" evidence="1">
    <location>
        <position position="79"/>
    </location>
</feature>
<organism evidence="1 2">
    <name type="scientific">Candidatus Marsarchaeota G2 archaeon ECH_B_SAG-M15</name>
    <dbReference type="NCBI Taxonomy" id="1978162"/>
    <lineage>
        <taxon>Archaea</taxon>
        <taxon>Candidatus Marsarchaeota</taxon>
        <taxon>Candidatus Marsarchaeota group 2</taxon>
    </lineage>
</organism>
<sequence length="79" mass="8714">MFVVTIRSIIGRLVNRLITLLMLVLFSFLVFEFIPQSLGFKLGFFFVGITQLNPKTAQAQLAAVDAAEQAYGLNAPIPI</sequence>
<dbReference type="AlphaFoldDB" id="A0A2R6B022"/>
<evidence type="ECO:0000313" key="1">
    <source>
        <dbReference type="EMBL" id="PSN92002.1"/>
    </source>
</evidence>
<evidence type="ECO:0008006" key="3">
    <source>
        <dbReference type="Google" id="ProtNLM"/>
    </source>
</evidence>